<feature type="chain" id="PRO_5045302139" evidence="2">
    <location>
        <begin position="28"/>
        <end position="268"/>
    </location>
</feature>
<keyword evidence="1 2" id="KW-0732">Signal</keyword>
<dbReference type="EMBL" id="JAQQFR010000002">
    <property type="protein sequence ID" value="MFL9877628.1"/>
    <property type="molecule type" value="Genomic_DNA"/>
</dbReference>
<evidence type="ECO:0000259" key="3">
    <source>
        <dbReference type="SMART" id="SM00062"/>
    </source>
</evidence>
<proteinExistence type="predicted"/>
<dbReference type="InterPro" id="IPR001638">
    <property type="entry name" value="Solute-binding_3/MltF_N"/>
</dbReference>
<dbReference type="Pfam" id="PF00497">
    <property type="entry name" value="SBP_bac_3"/>
    <property type="match status" value="1"/>
</dbReference>
<reference evidence="4 5" key="1">
    <citation type="journal article" date="2024" name="Chem. Sci.">
        <title>Discovery of megapolipeptins by genome mining of a Burkholderiales bacteria collection.</title>
        <authorList>
            <person name="Paulo B.S."/>
            <person name="Recchia M.J.J."/>
            <person name="Lee S."/>
            <person name="Fergusson C.H."/>
            <person name="Romanowski S.B."/>
            <person name="Hernandez A."/>
            <person name="Krull N."/>
            <person name="Liu D.Y."/>
            <person name="Cavanagh H."/>
            <person name="Bos A."/>
            <person name="Gray C.A."/>
            <person name="Murphy B.T."/>
            <person name="Linington R.G."/>
            <person name="Eustaquio A.S."/>
        </authorList>
    </citation>
    <scope>NUCLEOTIDE SEQUENCE [LARGE SCALE GENOMIC DNA]</scope>
    <source>
        <strain evidence="4 5">RL21-008-BIB-B</strain>
    </source>
</reference>
<organism evidence="4 5">
    <name type="scientific">Herbaspirillum rhizosphaerae</name>
    <dbReference type="NCBI Taxonomy" id="346179"/>
    <lineage>
        <taxon>Bacteria</taxon>
        <taxon>Pseudomonadati</taxon>
        <taxon>Pseudomonadota</taxon>
        <taxon>Betaproteobacteria</taxon>
        <taxon>Burkholderiales</taxon>
        <taxon>Oxalobacteraceae</taxon>
        <taxon>Herbaspirillum</taxon>
    </lineage>
</organism>
<evidence type="ECO:0000313" key="5">
    <source>
        <dbReference type="Proteomes" id="UP001629214"/>
    </source>
</evidence>
<dbReference type="PANTHER" id="PTHR35936:SF37">
    <property type="entry name" value="AMINO ACID ABC TRANSPORTER SUBSTRATE-BINDING PROTEIN"/>
    <property type="match status" value="1"/>
</dbReference>
<keyword evidence="5" id="KW-1185">Reference proteome</keyword>
<accession>A0ABW8Z446</accession>
<evidence type="ECO:0000313" key="4">
    <source>
        <dbReference type="EMBL" id="MFL9877628.1"/>
    </source>
</evidence>
<gene>
    <name evidence="4" type="ORF">PQR63_04515</name>
</gene>
<dbReference type="Proteomes" id="UP001629214">
    <property type="component" value="Unassembled WGS sequence"/>
</dbReference>
<feature type="signal peptide" evidence="2">
    <location>
        <begin position="1"/>
        <end position="27"/>
    </location>
</feature>
<dbReference type="PANTHER" id="PTHR35936">
    <property type="entry name" value="MEMBRANE-BOUND LYTIC MUREIN TRANSGLYCOSYLASE F"/>
    <property type="match status" value="1"/>
</dbReference>
<dbReference type="SUPFAM" id="SSF53850">
    <property type="entry name" value="Periplasmic binding protein-like II"/>
    <property type="match status" value="1"/>
</dbReference>
<evidence type="ECO:0000256" key="2">
    <source>
        <dbReference type="SAM" id="SignalP"/>
    </source>
</evidence>
<name>A0ABW8Z446_9BURK</name>
<dbReference type="SMART" id="SM00062">
    <property type="entry name" value="PBPb"/>
    <property type="match status" value="1"/>
</dbReference>
<sequence length="268" mass="28714">MKFTKFLAPCSAAVLMIIALTTSNANADALADIAKSGTIRIAVPQDFQPYGSVNSEMQLQGLDIDVSKLIAKGMGVKVELVPVASANRIPYLQTHKVELVISTLGRNAERDKVLDFSQPYAPFNNSVFGAAEIKVSGPADLASQVVGVARGTFEDIQLTASVPPSATIKRYEDNNTLISAYVSGQVKLIGTGDFVAITLGEKDPSHKPVFKYVIQESRCVVGLNKGEPALQAKVNDILTKAKKSGELNALVKKWLNVPLPDKLANAYE</sequence>
<protein>
    <submittedName>
        <fullName evidence="4">Transporter substrate-binding domain-containing protein</fullName>
    </submittedName>
</protein>
<dbReference type="Gene3D" id="3.40.190.10">
    <property type="entry name" value="Periplasmic binding protein-like II"/>
    <property type="match status" value="2"/>
</dbReference>
<evidence type="ECO:0000256" key="1">
    <source>
        <dbReference type="ARBA" id="ARBA00022729"/>
    </source>
</evidence>
<dbReference type="CDD" id="cd01072">
    <property type="entry name" value="PBP2_SMa0082_like"/>
    <property type="match status" value="1"/>
</dbReference>
<comment type="caution">
    <text evidence="4">The sequence shown here is derived from an EMBL/GenBank/DDBJ whole genome shotgun (WGS) entry which is preliminary data.</text>
</comment>
<feature type="domain" description="Solute-binding protein family 3/N-terminal" evidence="3">
    <location>
        <begin position="38"/>
        <end position="258"/>
    </location>
</feature>